<dbReference type="HOGENOM" id="CLU_655773_0_0_1"/>
<gene>
    <name evidence="2" type="ORF">RirG_105210</name>
</gene>
<protein>
    <submittedName>
        <fullName evidence="2">Uncharacterized protein</fullName>
    </submittedName>
</protein>
<name>A0A015L780_RHIIW</name>
<comment type="caution">
    <text evidence="2">The sequence shown here is derived from an EMBL/GenBank/DDBJ whole genome shotgun (WGS) entry which is preliminary data.</text>
</comment>
<evidence type="ECO:0000313" key="2">
    <source>
        <dbReference type="EMBL" id="EXX68431.1"/>
    </source>
</evidence>
<dbReference type="OrthoDB" id="2339353at2759"/>
<keyword evidence="1" id="KW-0472">Membrane</keyword>
<evidence type="ECO:0000256" key="1">
    <source>
        <dbReference type="SAM" id="Phobius"/>
    </source>
</evidence>
<sequence>MIRDLIKKPRKTEHESIWKLRRAVIVVFLMILVGSFVVMSIRIARENPTISTTFASVNNVLAPSIYLSLPYNFSISCQIYYDYNGINDTSCDEYITQPKSTGDSDYPYGGNFSPEGIELTRYDDTGPYFVFLIINITDPTFNVLTEPFFRMTLYDSDDGLSDFERINKTKSDSLISPFEESLFYLNKYTLTGGYLGFSRKIRKVIRHPFWSFIGFPSNYLLLPYIESSIQGVPAASLDATRLKVRISPRDFIVEEEQEQRNDTIIGALGVIAAFYSSAVFIYVFLFGVDSMKPWGVIHDGCCGFKRFKRESVEILAWESSPDTEDIDRRVEALEKFRDFLRVGEAGEEERVATISSTITETIVLTVIAMTPSIAMSKSQYMRSKFTIIRSTDQVKINSLLAYIVTNHFYAPKPIKLKNN</sequence>
<accession>A0A015L780</accession>
<keyword evidence="3" id="KW-1185">Reference proteome</keyword>
<feature type="transmembrane region" description="Helical" evidence="1">
    <location>
        <begin position="20"/>
        <end position="41"/>
    </location>
</feature>
<organism evidence="2 3">
    <name type="scientific">Rhizophagus irregularis (strain DAOM 197198w)</name>
    <name type="common">Glomus intraradices</name>
    <dbReference type="NCBI Taxonomy" id="1432141"/>
    <lineage>
        <taxon>Eukaryota</taxon>
        <taxon>Fungi</taxon>
        <taxon>Fungi incertae sedis</taxon>
        <taxon>Mucoromycota</taxon>
        <taxon>Glomeromycotina</taxon>
        <taxon>Glomeromycetes</taxon>
        <taxon>Glomerales</taxon>
        <taxon>Glomeraceae</taxon>
        <taxon>Rhizophagus</taxon>
    </lineage>
</organism>
<evidence type="ECO:0000313" key="3">
    <source>
        <dbReference type="Proteomes" id="UP000022910"/>
    </source>
</evidence>
<proteinExistence type="predicted"/>
<dbReference type="Proteomes" id="UP000022910">
    <property type="component" value="Unassembled WGS sequence"/>
</dbReference>
<keyword evidence="1" id="KW-0812">Transmembrane</keyword>
<feature type="transmembrane region" description="Helical" evidence="1">
    <location>
        <begin position="264"/>
        <end position="285"/>
    </location>
</feature>
<reference evidence="2 3" key="1">
    <citation type="submission" date="2014-02" db="EMBL/GenBank/DDBJ databases">
        <title>Single nucleus genome sequencing reveals high similarity among nuclei of an endomycorrhizal fungus.</title>
        <authorList>
            <person name="Lin K."/>
            <person name="Geurts R."/>
            <person name="Zhang Z."/>
            <person name="Limpens E."/>
            <person name="Saunders D.G."/>
            <person name="Mu D."/>
            <person name="Pang E."/>
            <person name="Cao H."/>
            <person name="Cha H."/>
            <person name="Lin T."/>
            <person name="Zhou Q."/>
            <person name="Shang Y."/>
            <person name="Li Y."/>
            <person name="Ivanov S."/>
            <person name="Sharma T."/>
            <person name="Velzen R.V."/>
            <person name="Ruijter N.D."/>
            <person name="Aanen D.K."/>
            <person name="Win J."/>
            <person name="Kamoun S."/>
            <person name="Bisseling T."/>
            <person name="Huang S."/>
        </authorList>
    </citation>
    <scope>NUCLEOTIDE SEQUENCE [LARGE SCALE GENOMIC DNA]</scope>
    <source>
        <strain evidence="3">DAOM197198w</strain>
    </source>
</reference>
<keyword evidence="1" id="KW-1133">Transmembrane helix</keyword>
<dbReference type="AlphaFoldDB" id="A0A015L780"/>
<dbReference type="EMBL" id="JEMT01017287">
    <property type="protein sequence ID" value="EXX68431.1"/>
    <property type="molecule type" value="Genomic_DNA"/>
</dbReference>